<keyword evidence="2" id="KW-1185">Reference proteome</keyword>
<evidence type="ECO:0000313" key="1">
    <source>
        <dbReference type="EMBL" id="CAG8816994.1"/>
    </source>
</evidence>
<sequence length="43" mass="5108">MPSCKEDKEDEIMAKIDEAERKTKTIEEMRKSLSIFAYQEELL</sequence>
<comment type="caution">
    <text evidence="1">The sequence shown here is derived from an EMBL/GenBank/DDBJ whole genome shotgun (WGS) entry which is preliminary data.</text>
</comment>
<gene>
    <name evidence="1" type="ORF">GMARGA_LOCUS26688</name>
</gene>
<accession>A0ABN7W4Y1</accession>
<reference evidence="1 2" key="1">
    <citation type="submission" date="2021-06" db="EMBL/GenBank/DDBJ databases">
        <authorList>
            <person name="Kallberg Y."/>
            <person name="Tangrot J."/>
            <person name="Rosling A."/>
        </authorList>
    </citation>
    <scope>NUCLEOTIDE SEQUENCE [LARGE SCALE GENOMIC DNA]</scope>
    <source>
        <strain evidence="1 2">120-4 pot B 10/14</strain>
    </source>
</reference>
<organism evidence="1 2">
    <name type="scientific">Gigaspora margarita</name>
    <dbReference type="NCBI Taxonomy" id="4874"/>
    <lineage>
        <taxon>Eukaryota</taxon>
        <taxon>Fungi</taxon>
        <taxon>Fungi incertae sedis</taxon>
        <taxon>Mucoromycota</taxon>
        <taxon>Glomeromycotina</taxon>
        <taxon>Glomeromycetes</taxon>
        <taxon>Diversisporales</taxon>
        <taxon>Gigasporaceae</taxon>
        <taxon>Gigaspora</taxon>
    </lineage>
</organism>
<name>A0ABN7W4Y1_GIGMA</name>
<dbReference type="Proteomes" id="UP000789901">
    <property type="component" value="Unassembled WGS sequence"/>
</dbReference>
<proteinExistence type="predicted"/>
<protein>
    <submittedName>
        <fullName evidence="1">18813_t:CDS:1</fullName>
    </submittedName>
</protein>
<dbReference type="EMBL" id="CAJVQB010031515">
    <property type="protein sequence ID" value="CAG8816994.1"/>
    <property type="molecule type" value="Genomic_DNA"/>
</dbReference>
<evidence type="ECO:0000313" key="2">
    <source>
        <dbReference type="Proteomes" id="UP000789901"/>
    </source>
</evidence>